<evidence type="ECO:0000313" key="2">
    <source>
        <dbReference type="EMBL" id="WOB42426.1"/>
    </source>
</evidence>
<accession>A0AA96Y3H5</accession>
<dbReference type="Pfam" id="PF00583">
    <property type="entry name" value="Acetyltransf_1"/>
    <property type="match status" value="1"/>
</dbReference>
<dbReference type="InterPro" id="IPR052523">
    <property type="entry name" value="Trichothecene_AcTrans"/>
</dbReference>
<dbReference type="InterPro" id="IPR016181">
    <property type="entry name" value="Acyl_CoA_acyltransferase"/>
</dbReference>
<dbReference type="SUPFAM" id="SSF55729">
    <property type="entry name" value="Acyl-CoA N-acyltransferases (Nat)"/>
    <property type="match status" value="1"/>
</dbReference>
<name>A0AA96Y3H5_9CYAN</name>
<dbReference type="KEGG" id="tog:HNI00_04095"/>
<evidence type="ECO:0000259" key="1">
    <source>
        <dbReference type="PROSITE" id="PS51186"/>
    </source>
</evidence>
<reference evidence="2" key="1">
    <citation type="submission" date="2020-05" db="EMBL/GenBank/DDBJ databases">
        <authorList>
            <person name="Zhu T."/>
            <person name="Keshari N."/>
            <person name="Lu X."/>
        </authorList>
    </citation>
    <scope>NUCLEOTIDE SEQUENCE</scope>
    <source>
        <strain evidence="2">NK1-22</strain>
    </source>
</reference>
<dbReference type="GO" id="GO:0016747">
    <property type="term" value="F:acyltransferase activity, transferring groups other than amino-acyl groups"/>
    <property type="evidence" value="ECO:0007669"/>
    <property type="project" value="InterPro"/>
</dbReference>
<sequence>MGEPSIEITELYQEDIIIASDIMSRAFLKSLSGLYYICNVDRDGFEDRLKKYFQIANRVHIAEGQSILGIYIQNRLIGVAAINEPLYQRTALMKLYFLTRILAATNVQTACRYLKYTHLVSQSLPKKPYFYLGRIAIEPKFQRLGHGKALLNKIQQISQSDKKSTGVILETANPQNVKYYHSLGYKTICQIDTPMVKETIMVRHNSSNESTYQQHNFE</sequence>
<dbReference type="CDD" id="cd04301">
    <property type="entry name" value="NAT_SF"/>
    <property type="match status" value="1"/>
</dbReference>
<organism evidence="2">
    <name type="scientific">Thermoleptolyngbya oregonensis NK1-22</name>
    <dbReference type="NCBI Taxonomy" id="2547457"/>
    <lineage>
        <taxon>Bacteria</taxon>
        <taxon>Bacillati</taxon>
        <taxon>Cyanobacteriota</taxon>
        <taxon>Cyanophyceae</taxon>
        <taxon>Oculatellales</taxon>
        <taxon>Oculatellaceae</taxon>
        <taxon>Thermoleptolyngbya</taxon>
    </lineage>
</organism>
<dbReference type="AlphaFoldDB" id="A0AA96Y3H5"/>
<dbReference type="RefSeq" id="WP_316790918.1">
    <property type="nucleotide sequence ID" value="NZ_CP053540.1"/>
</dbReference>
<gene>
    <name evidence="2" type="ORF">HNI00_04095</name>
</gene>
<feature type="domain" description="N-acetyltransferase" evidence="1">
    <location>
        <begin position="6"/>
        <end position="206"/>
    </location>
</feature>
<dbReference type="Gene3D" id="3.40.630.30">
    <property type="match status" value="1"/>
</dbReference>
<dbReference type="PROSITE" id="PS51186">
    <property type="entry name" value="GNAT"/>
    <property type="match status" value="1"/>
</dbReference>
<protein>
    <submittedName>
        <fullName evidence="2">GNAT family N-acetyltransferase</fullName>
    </submittedName>
</protein>
<proteinExistence type="predicted"/>
<dbReference type="InterPro" id="IPR000182">
    <property type="entry name" value="GNAT_dom"/>
</dbReference>
<dbReference type="PANTHER" id="PTHR42791:SF17">
    <property type="entry name" value="ACETYLTRANSFERASE, GNAT FAMILY FAMILY (AFU_ORTHOLOGUE AFUA_8G05690)"/>
    <property type="match status" value="1"/>
</dbReference>
<dbReference type="EMBL" id="CP053540">
    <property type="protein sequence ID" value="WOB42426.1"/>
    <property type="molecule type" value="Genomic_DNA"/>
</dbReference>
<dbReference type="PANTHER" id="PTHR42791">
    <property type="entry name" value="GNAT FAMILY ACETYLTRANSFERASE"/>
    <property type="match status" value="1"/>
</dbReference>